<dbReference type="Gene3D" id="3.30.1330.30">
    <property type="match status" value="1"/>
</dbReference>
<dbReference type="EMBL" id="AZTB01000058">
    <property type="protein sequence ID" value="KGG79792.1"/>
    <property type="molecule type" value="Genomic_DNA"/>
</dbReference>
<dbReference type="PRINTS" id="PR00884">
    <property type="entry name" value="RIBOSOMALHS6"/>
</dbReference>
<evidence type="ECO:0000313" key="2">
    <source>
        <dbReference type="EMBL" id="KGG79792.1"/>
    </source>
</evidence>
<dbReference type="STRING" id="1156417.Y919_09855"/>
<dbReference type="InterPro" id="IPR004038">
    <property type="entry name" value="Ribosomal_eL8/eL30/eS12/Gad45"/>
</dbReference>
<dbReference type="SUPFAM" id="SSF55315">
    <property type="entry name" value="L30e-like"/>
    <property type="match status" value="1"/>
</dbReference>
<evidence type="ECO:0000259" key="1">
    <source>
        <dbReference type="Pfam" id="PF01248"/>
    </source>
</evidence>
<dbReference type="Pfam" id="PF01248">
    <property type="entry name" value="Ribosomal_L7Ae"/>
    <property type="match status" value="1"/>
</dbReference>
<dbReference type="GO" id="GO:0005840">
    <property type="term" value="C:ribosome"/>
    <property type="evidence" value="ECO:0007669"/>
    <property type="project" value="UniProtKB-KW"/>
</dbReference>
<keyword evidence="2" id="KW-0687">Ribonucleoprotein</keyword>
<dbReference type="RefSeq" id="WP_035164314.1">
    <property type="nucleotide sequence ID" value="NZ_AZTB01000058.1"/>
</dbReference>
<protein>
    <submittedName>
        <fullName evidence="2">50S ribosomal protein L7</fullName>
    </submittedName>
</protein>
<keyword evidence="2" id="KW-0689">Ribosomal protein</keyword>
<dbReference type="InterPro" id="IPR029064">
    <property type="entry name" value="Ribosomal_eL30-like_sf"/>
</dbReference>
<comment type="caution">
    <text evidence="2">The sequence shown here is derived from an EMBL/GenBank/DDBJ whole genome shotgun (WGS) entry which is preliminary data.</text>
</comment>
<reference evidence="2 3" key="1">
    <citation type="submission" date="2013-12" db="EMBL/GenBank/DDBJ databases">
        <title>Draft genome sequence of Caloranaerobacter sp. H53214.</title>
        <authorList>
            <person name="Jiang L.J."/>
            <person name="Shao Z.Z."/>
            <person name="Long M.N."/>
        </authorList>
    </citation>
    <scope>NUCLEOTIDE SEQUENCE [LARGE SCALE GENOMIC DNA]</scope>
    <source>
        <strain evidence="2 3">H53214</strain>
    </source>
</reference>
<accession>A0A096BFZ0</accession>
<dbReference type="AlphaFoldDB" id="A0A096BFZ0"/>
<dbReference type="Proteomes" id="UP000029622">
    <property type="component" value="Unassembled WGS sequence"/>
</dbReference>
<gene>
    <name evidence="2" type="ORF">Y919_09855</name>
</gene>
<feature type="domain" description="Ribosomal protein eL8/eL30/eS12/Gadd45" evidence="1">
    <location>
        <begin position="7"/>
        <end position="80"/>
    </location>
</feature>
<sequence>MLSMLKDAKKVVGTKQAKRAVINDKAKIVFVAKDADRHVVDDLIKMCEEKSIEIVYVDSMKELGSACGIELKAASAAILKE</sequence>
<proteinExistence type="predicted"/>
<evidence type="ECO:0000313" key="3">
    <source>
        <dbReference type="Proteomes" id="UP000029622"/>
    </source>
</evidence>
<name>A0A096BFZ0_9FIRM</name>
<organism evidence="2 3">
    <name type="scientific">Caloranaerobacter azorensis H53214</name>
    <dbReference type="NCBI Taxonomy" id="1156417"/>
    <lineage>
        <taxon>Bacteria</taxon>
        <taxon>Bacillati</taxon>
        <taxon>Bacillota</taxon>
        <taxon>Tissierellia</taxon>
        <taxon>Tissierellales</taxon>
        <taxon>Thermohalobacteraceae</taxon>
        <taxon>Caloranaerobacter</taxon>
    </lineage>
</organism>